<dbReference type="InterPro" id="IPR001005">
    <property type="entry name" value="SANT/Myb"/>
</dbReference>
<feature type="coiled-coil region" evidence="10">
    <location>
        <begin position="766"/>
        <end position="814"/>
    </location>
</feature>
<dbReference type="SUPFAM" id="SSF46689">
    <property type="entry name" value="Homeodomain-like"/>
    <property type="match status" value="1"/>
</dbReference>
<evidence type="ECO:0000313" key="14">
    <source>
        <dbReference type="EMBL" id="PPQ98807.1"/>
    </source>
</evidence>
<dbReference type="Pfam" id="PF11831">
    <property type="entry name" value="Myb_Cef"/>
    <property type="match status" value="1"/>
</dbReference>
<dbReference type="SMART" id="SM00717">
    <property type="entry name" value="SANT"/>
    <property type="match status" value="2"/>
</dbReference>
<dbReference type="GO" id="GO:0000974">
    <property type="term" value="C:Prp19 complex"/>
    <property type="evidence" value="ECO:0007669"/>
    <property type="project" value="InterPro"/>
</dbReference>
<dbReference type="GO" id="GO:0003677">
    <property type="term" value="F:DNA binding"/>
    <property type="evidence" value="ECO:0007669"/>
    <property type="project" value="UniProtKB-KW"/>
</dbReference>
<dbReference type="PROSITE" id="PS51294">
    <property type="entry name" value="HTH_MYB"/>
    <property type="match status" value="2"/>
</dbReference>
<dbReference type="OrthoDB" id="1410009at2759"/>
<feature type="domain" description="Myb-like" evidence="12">
    <location>
        <begin position="3"/>
        <end position="54"/>
    </location>
</feature>
<sequence>MVRIIIKGGVWKNTEDEVLKAAIAKYGKNQWARISSLLVRKTPKQCKARWYEWLDPSIKKTEWSKTEDEKLLHLAKLMPTQWRSIAPIVGRTATQCLERYQKLLDEAEAKENEELGLAGPSGDSGPSADDIRRLRPGEIDPDPETKPARPDPIDMDEDEKEMLSEARARLANTQGKKAKRKARERQLEEARRLAVLQKKRELKAAGIIMRHKTKKKGMDYNADIPFEKKAAPGFYDTSEEQARVTTVPVGQTLRRLENKRKPEEEEAERKKRQRKNGSEKETPHQTKFIASRDIQIQKLKEAEAIGRRRKLVLPDAQVGETELEGIVKIGQVGENAKALVSGGSDASGRLLSDYEGLEDARMARTPRTAAQQDTVMMEARNLRAMTVAQTPLLGDENTPLHQAPGGGSGFEGATPRHQVAFTPNPLATPRDGSATANSLVAGTPLRTPLRDNLSINPDGSMTPMDPRRPGRNSALKAGFLNLPKPENNFELLLPEEEREDAEQDARFTERGEDAAERDARIKRMQEAEKERLLSLRSQAVKMNLPRPSRVDLPTLLNKLNLDSDENTDASLAAARRAIDEELVALLQHDAISHPLPGTMHSGASQSSYAVTDDDEAMSWAKNEIHAELATLVGFPSANPEQVRDGLLKLSKAEDSTDISWASLQERLVYDADSSTWVDPSTLQPDAICSGYSVQLQSCRERMSKDAAKAAKLEKKLNVTLGGYQARAQALTKRVQDAFEQIQKNTVEYESFRSLHSAESVAGPQRVAQLKEEVERLESRERALQGRYAELVEEKEEAESRIKVIEDKLMEDAENYAENVAEAE</sequence>
<evidence type="ECO:0000256" key="6">
    <source>
        <dbReference type="ARBA" id="ARBA00023187"/>
    </source>
</evidence>
<dbReference type="Gene3D" id="1.10.10.60">
    <property type="entry name" value="Homeodomain-like"/>
    <property type="match status" value="2"/>
</dbReference>
<accession>A0A409Y6Y0</accession>
<dbReference type="InterPro" id="IPR017930">
    <property type="entry name" value="Myb_dom"/>
</dbReference>
<evidence type="ECO:0000256" key="1">
    <source>
        <dbReference type="ARBA" id="ARBA00010506"/>
    </source>
</evidence>
<feature type="compositionally biased region" description="Basic and acidic residues" evidence="11">
    <location>
        <begin position="129"/>
        <end position="152"/>
    </location>
</feature>
<dbReference type="STRING" id="181874.A0A409Y6Y0"/>
<evidence type="ECO:0000256" key="8">
    <source>
        <dbReference type="ARBA" id="ARBA00034837"/>
    </source>
</evidence>
<evidence type="ECO:0000259" key="12">
    <source>
        <dbReference type="PROSITE" id="PS50090"/>
    </source>
</evidence>
<evidence type="ECO:0000256" key="7">
    <source>
        <dbReference type="ARBA" id="ARBA00023242"/>
    </source>
</evidence>
<feature type="domain" description="Myb-like" evidence="12">
    <location>
        <begin position="55"/>
        <end position="104"/>
    </location>
</feature>
<dbReference type="FunCoup" id="A0A409Y6Y0">
    <property type="interactions" value="642"/>
</dbReference>
<evidence type="ECO:0000259" key="13">
    <source>
        <dbReference type="PROSITE" id="PS51294"/>
    </source>
</evidence>
<keyword evidence="4" id="KW-0677">Repeat</keyword>
<dbReference type="InterPro" id="IPR021786">
    <property type="entry name" value="Cdc5p/Cef1_C"/>
</dbReference>
<keyword evidence="15" id="KW-1185">Reference proteome</keyword>
<keyword evidence="6" id="KW-0508">mRNA splicing</keyword>
<evidence type="ECO:0000256" key="5">
    <source>
        <dbReference type="ARBA" id="ARBA00023125"/>
    </source>
</evidence>
<dbReference type="InParanoid" id="A0A409Y6Y0"/>
<evidence type="ECO:0000313" key="15">
    <source>
        <dbReference type="Proteomes" id="UP000284842"/>
    </source>
</evidence>
<evidence type="ECO:0000256" key="9">
    <source>
        <dbReference type="ARBA" id="ARBA00069095"/>
    </source>
</evidence>
<comment type="similarity">
    <text evidence="1">Belongs to the CEF1 family.</text>
</comment>
<feature type="region of interest" description="Disordered" evidence="11">
    <location>
        <begin position="112"/>
        <end position="162"/>
    </location>
</feature>
<feature type="domain" description="HTH myb-type" evidence="13">
    <location>
        <begin position="59"/>
        <end position="108"/>
    </location>
</feature>
<dbReference type="GO" id="GO:0000398">
    <property type="term" value="P:mRNA splicing, via spliceosome"/>
    <property type="evidence" value="ECO:0007669"/>
    <property type="project" value="InterPro"/>
</dbReference>
<dbReference type="AlphaFoldDB" id="A0A409Y6Y0"/>
<evidence type="ECO:0000256" key="3">
    <source>
        <dbReference type="ARBA" id="ARBA00022728"/>
    </source>
</evidence>
<dbReference type="InterPro" id="IPR047242">
    <property type="entry name" value="CDC5L/Cef1"/>
</dbReference>
<keyword evidence="3" id="KW-0747">Spliceosome</keyword>
<keyword evidence="5" id="KW-0238">DNA-binding</keyword>
<evidence type="ECO:0000256" key="11">
    <source>
        <dbReference type="SAM" id="MobiDB-lite"/>
    </source>
</evidence>
<name>A0A409Y6Y0_9AGAR</name>
<feature type="compositionally biased region" description="Basic and acidic residues" evidence="11">
    <location>
        <begin position="254"/>
        <end position="269"/>
    </location>
</feature>
<dbReference type="FunFam" id="1.10.10.60:FF:000021">
    <property type="entry name" value="CDC5 cell division cycle 5-like"/>
    <property type="match status" value="1"/>
</dbReference>
<comment type="caution">
    <text evidence="14">The sequence shown here is derived from an EMBL/GenBank/DDBJ whole genome shotgun (WGS) entry which is preliminary data.</text>
</comment>
<evidence type="ECO:0000256" key="4">
    <source>
        <dbReference type="ARBA" id="ARBA00022737"/>
    </source>
</evidence>
<dbReference type="GO" id="GO:0005681">
    <property type="term" value="C:spliceosomal complex"/>
    <property type="evidence" value="ECO:0007669"/>
    <property type="project" value="UniProtKB-KW"/>
</dbReference>
<dbReference type="PANTHER" id="PTHR45885">
    <property type="entry name" value="CELL DIVISION CYCLE 5-LIKE PROTEIN"/>
    <property type="match status" value="1"/>
</dbReference>
<feature type="region of interest" description="Disordered" evidence="11">
    <location>
        <begin position="237"/>
        <end position="285"/>
    </location>
</feature>
<organism evidence="14 15">
    <name type="scientific">Panaeolus cyanescens</name>
    <dbReference type="NCBI Taxonomy" id="181874"/>
    <lineage>
        <taxon>Eukaryota</taxon>
        <taxon>Fungi</taxon>
        <taxon>Dikarya</taxon>
        <taxon>Basidiomycota</taxon>
        <taxon>Agaricomycotina</taxon>
        <taxon>Agaricomycetes</taxon>
        <taxon>Agaricomycetidae</taxon>
        <taxon>Agaricales</taxon>
        <taxon>Agaricineae</taxon>
        <taxon>Galeropsidaceae</taxon>
        <taxon>Panaeolus</taxon>
    </lineage>
</organism>
<protein>
    <recommendedName>
        <fullName evidence="8">Pre-mRNA-splicing factor CEF1</fullName>
    </recommendedName>
    <alternativeName>
        <fullName evidence="9">Pre-mRNA-splicing factor cef1</fullName>
    </alternativeName>
</protein>
<gene>
    <name evidence="14" type="ORF">CVT24_003361</name>
</gene>
<dbReference type="EMBL" id="NHTK01001375">
    <property type="protein sequence ID" value="PPQ98807.1"/>
    <property type="molecule type" value="Genomic_DNA"/>
</dbReference>
<keyword evidence="7" id="KW-0539">Nucleus</keyword>
<dbReference type="Proteomes" id="UP000284842">
    <property type="component" value="Unassembled WGS sequence"/>
</dbReference>
<dbReference type="CDD" id="cd11659">
    <property type="entry name" value="SANT_CDC5_II"/>
    <property type="match status" value="1"/>
</dbReference>
<dbReference type="InterPro" id="IPR047240">
    <property type="entry name" value="SANT_CDC5L_II"/>
</dbReference>
<evidence type="ECO:0000256" key="10">
    <source>
        <dbReference type="SAM" id="Coils"/>
    </source>
</evidence>
<feature type="compositionally biased region" description="Basic and acidic residues" evidence="11">
    <location>
        <begin position="503"/>
        <end position="517"/>
    </location>
</feature>
<dbReference type="CDD" id="cd00167">
    <property type="entry name" value="SANT"/>
    <property type="match status" value="1"/>
</dbReference>
<dbReference type="InterPro" id="IPR009057">
    <property type="entry name" value="Homeodomain-like_sf"/>
</dbReference>
<dbReference type="PROSITE" id="PS50090">
    <property type="entry name" value="MYB_LIKE"/>
    <property type="match status" value="2"/>
</dbReference>
<feature type="region of interest" description="Disordered" evidence="11">
    <location>
        <begin position="444"/>
        <end position="468"/>
    </location>
</feature>
<feature type="domain" description="HTH myb-type" evidence="13">
    <location>
        <begin position="3"/>
        <end position="58"/>
    </location>
</feature>
<keyword evidence="10" id="KW-0175">Coiled coil</keyword>
<evidence type="ECO:0000256" key="2">
    <source>
        <dbReference type="ARBA" id="ARBA00022664"/>
    </source>
</evidence>
<proteinExistence type="inferred from homology"/>
<dbReference type="Pfam" id="PF13921">
    <property type="entry name" value="Myb_DNA-bind_6"/>
    <property type="match status" value="1"/>
</dbReference>
<reference evidence="14 15" key="1">
    <citation type="journal article" date="2018" name="Evol. Lett.">
        <title>Horizontal gene cluster transfer increased hallucinogenic mushroom diversity.</title>
        <authorList>
            <person name="Reynolds H.T."/>
            <person name="Vijayakumar V."/>
            <person name="Gluck-Thaler E."/>
            <person name="Korotkin H.B."/>
            <person name="Matheny P.B."/>
            <person name="Slot J.C."/>
        </authorList>
    </citation>
    <scope>NUCLEOTIDE SEQUENCE [LARGE SCALE GENOMIC DNA]</scope>
    <source>
        <strain evidence="14 15">2629</strain>
    </source>
</reference>
<feature type="region of interest" description="Disordered" evidence="11">
    <location>
        <begin position="497"/>
        <end position="517"/>
    </location>
</feature>
<dbReference type="PANTHER" id="PTHR45885:SF1">
    <property type="entry name" value="CELL DIVISION CYCLE 5-LIKE PROTEIN"/>
    <property type="match status" value="1"/>
</dbReference>
<keyword evidence="2" id="KW-0507">mRNA processing</keyword>